<dbReference type="FunFam" id="1.10.510.10:FF:000571">
    <property type="entry name" value="Maternal embryonic leucine zipper kinase"/>
    <property type="match status" value="1"/>
</dbReference>
<dbReference type="SUPFAM" id="SSF56112">
    <property type="entry name" value="Protein kinase-like (PK-like)"/>
    <property type="match status" value="1"/>
</dbReference>
<evidence type="ECO:0000256" key="3">
    <source>
        <dbReference type="ARBA" id="ARBA00022679"/>
    </source>
</evidence>
<feature type="binding site" evidence="9">
    <location>
        <position position="36"/>
    </location>
    <ligand>
        <name>ATP</name>
        <dbReference type="ChEBI" id="CHEBI:30616"/>
    </ligand>
</feature>
<dbReference type="PROSITE" id="PS50011">
    <property type="entry name" value="PROTEIN_KINASE_DOM"/>
    <property type="match status" value="1"/>
</dbReference>
<name>A0A5J4X6Y1_9EUKA</name>
<dbReference type="InterPro" id="IPR017441">
    <property type="entry name" value="Protein_kinase_ATP_BS"/>
</dbReference>
<evidence type="ECO:0000256" key="7">
    <source>
        <dbReference type="ARBA" id="ARBA00047899"/>
    </source>
</evidence>
<comment type="caution">
    <text evidence="11">The sequence shown here is derived from an EMBL/GenBank/DDBJ whole genome shotgun (WGS) entry which is preliminary data.</text>
</comment>
<dbReference type="EMBL" id="SNRW01000162">
    <property type="protein sequence ID" value="KAA6402934.1"/>
    <property type="molecule type" value="Genomic_DNA"/>
</dbReference>
<dbReference type="PROSITE" id="PS00107">
    <property type="entry name" value="PROTEIN_KINASE_ATP"/>
    <property type="match status" value="1"/>
</dbReference>
<keyword evidence="4 9" id="KW-0547">Nucleotide-binding</keyword>
<dbReference type="GO" id="GO:0004674">
    <property type="term" value="F:protein serine/threonine kinase activity"/>
    <property type="evidence" value="ECO:0007669"/>
    <property type="project" value="UniProtKB-KW"/>
</dbReference>
<dbReference type="InterPro" id="IPR008271">
    <property type="entry name" value="Ser/Thr_kinase_AS"/>
</dbReference>
<gene>
    <name evidence="11" type="ORF">EZS28_001543</name>
</gene>
<evidence type="ECO:0000256" key="8">
    <source>
        <dbReference type="ARBA" id="ARBA00048679"/>
    </source>
</evidence>
<sequence length="1045" mass="118805">MLDESHFVEVKDLGHGAFGRAGIFRHLRSQKQVAVKTITFKNDSELETAKNEIKIMKSLKSEFVVRCYGYFIKENTINIVMEYCEKGDLQQFIDNLQKEHKVVTDEIFFEFAAQLASGISFIHSKQILHRDLKPANIFLSNNSRLKIGDFGISKILDEQNYAHTVAGTRSFLSPEMLQNWTYTEKVDLWSIGILLYILVEQRHPFDTKSEINLVQSITNQDPAPFVNLKNESAKNLILSLLNKDAAQRPNADDILNIPEIAACVEQQKQKYATLSQSLSRVDVLKMEISDNIYDPSTIPKLKGILEELTQILKWTRNQPIIYTVILSLDICDVINSILSDYAIPDDAWNIEIIRELQFLIGKTLPIESVQPVHMKSLNLFSMLCPDSLIKQIIAIHVPQLIIRNLKSRSQEVAEITSQILKNIAFKESNFYQQINLIPMKSALYEAGFIKQLFEDGFVKGITQQVKTYAALTIGWVHNGVVLPEFMNIVVTHLKDIVKQLIGNEEQLQQDSLSALSTVARCKQNHSLILQNEFLQQIPQFLRNVSRPGYPISCLKQFKEDGTINRLTRILKNNSYKDKNINKQAILNLGFIFRAAPLPLDIRSDVINGLKEMLSNSEYQSNGSLLFSIGGLVQCKENHPMLLSSNIISDILSLINQNKGNKIRCTQILKQLFIFGTQETRNAVKQLIPMNIIIQLAKHTDYQVRMNSNEIISWIMHQGVMNYIATLIQQLTDKSSEERGFIAEQGCLQEICQILIRINKHEDGMAAVSDPICQVISLLIEGNPQLVPQYMNKGGVIDQLIIIIEQSQTNEAFFNQIESMRVIANECLDDQLQELFRRGVVKIVIKHLNSQDQKVIVSVSEIIERLIQSGTANLKVGQINIFRNEIEKAGIIQQLVEFYRKEGISSNAKDNIALATAFHFKAYPMPQEYSVSIIDRLKILQQSIDEKISCRSLLAISGLAKFEYNHRFILSNDFAKEIVQHMRNKSQEKACIQALHLVLILVKRGSKETKAQIEQNISSILLKQLSCNRNSEIAIAAKVLYGLQQK</sequence>
<organism evidence="11 12">
    <name type="scientific">Streblomastix strix</name>
    <dbReference type="NCBI Taxonomy" id="222440"/>
    <lineage>
        <taxon>Eukaryota</taxon>
        <taxon>Metamonada</taxon>
        <taxon>Preaxostyla</taxon>
        <taxon>Oxymonadida</taxon>
        <taxon>Streblomastigidae</taxon>
        <taxon>Streblomastix</taxon>
    </lineage>
</organism>
<dbReference type="InterPro" id="IPR016024">
    <property type="entry name" value="ARM-type_fold"/>
</dbReference>
<dbReference type="AlphaFoldDB" id="A0A5J4X6Y1"/>
<dbReference type="InterPro" id="IPR011989">
    <property type="entry name" value="ARM-like"/>
</dbReference>
<comment type="catalytic activity">
    <reaction evidence="8">
        <text>L-seryl-[protein] + ATP = O-phospho-L-seryl-[protein] + ADP + H(+)</text>
        <dbReference type="Rhea" id="RHEA:17989"/>
        <dbReference type="Rhea" id="RHEA-COMP:9863"/>
        <dbReference type="Rhea" id="RHEA-COMP:11604"/>
        <dbReference type="ChEBI" id="CHEBI:15378"/>
        <dbReference type="ChEBI" id="CHEBI:29999"/>
        <dbReference type="ChEBI" id="CHEBI:30616"/>
        <dbReference type="ChEBI" id="CHEBI:83421"/>
        <dbReference type="ChEBI" id="CHEBI:456216"/>
        <dbReference type="EC" id="2.7.11.1"/>
    </reaction>
</comment>
<dbReference type="InterPro" id="IPR011009">
    <property type="entry name" value="Kinase-like_dom_sf"/>
</dbReference>
<evidence type="ECO:0000313" key="11">
    <source>
        <dbReference type="EMBL" id="KAA6402934.1"/>
    </source>
</evidence>
<dbReference type="Pfam" id="PF00069">
    <property type="entry name" value="Pkinase"/>
    <property type="match status" value="1"/>
</dbReference>
<feature type="domain" description="Protein kinase" evidence="10">
    <location>
        <begin position="7"/>
        <end position="260"/>
    </location>
</feature>
<dbReference type="PROSITE" id="PS00108">
    <property type="entry name" value="PROTEIN_KINASE_ST"/>
    <property type="match status" value="1"/>
</dbReference>
<evidence type="ECO:0000256" key="9">
    <source>
        <dbReference type="PROSITE-ProRule" id="PRU10141"/>
    </source>
</evidence>
<dbReference type="SUPFAM" id="SSF48371">
    <property type="entry name" value="ARM repeat"/>
    <property type="match status" value="2"/>
</dbReference>
<keyword evidence="3" id="KW-0808">Transferase</keyword>
<evidence type="ECO:0000256" key="1">
    <source>
        <dbReference type="ARBA" id="ARBA00012513"/>
    </source>
</evidence>
<accession>A0A5J4X6Y1</accession>
<evidence type="ECO:0000256" key="2">
    <source>
        <dbReference type="ARBA" id="ARBA00022527"/>
    </source>
</evidence>
<keyword evidence="5" id="KW-0418">Kinase</keyword>
<evidence type="ECO:0000256" key="4">
    <source>
        <dbReference type="ARBA" id="ARBA00022741"/>
    </source>
</evidence>
<dbReference type="SMART" id="SM00220">
    <property type="entry name" value="S_TKc"/>
    <property type="match status" value="1"/>
</dbReference>
<reference evidence="11 12" key="1">
    <citation type="submission" date="2019-03" db="EMBL/GenBank/DDBJ databases">
        <title>Single cell metagenomics reveals metabolic interactions within the superorganism composed of flagellate Streblomastix strix and complex community of Bacteroidetes bacteria on its surface.</title>
        <authorList>
            <person name="Treitli S.C."/>
            <person name="Kolisko M."/>
            <person name="Husnik F."/>
            <person name="Keeling P."/>
            <person name="Hampl V."/>
        </authorList>
    </citation>
    <scope>NUCLEOTIDE SEQUENCE [LARGE SCALE GENOMIC DNA]</scope>
    <source>
        <strain evidence="11">ST1C</strain>
    </source>
</reference>
<dbReference type="Gene3D" id="1.25.10.10">
    <property type="entry name" value="Leucine-rich Repeat Variant"/>
    <property type="match status" value="3"/>
</dbReference>
<protein>
    <recommendedName>
        <fullName evidence="1">non-specific serine/threonine protein kinase</fullName>
        <ecNumber evidence="1">2.7.11.1</ecNumber>
    </recommendedName>
</protein>
<dbReference type="EC" id="2.7.11.1" evidence="1"/>
<keyword evidence="2" id="KW-0723">Serine/threonine-protein kinase</keyword>
<evidence type="ECO:0000259" key="10">
    <source>
        <dbReference type="PROSITE" id="PS50011"/>
    </source>
</evidence>
<dbReference type="PANTHER" id="PTHR44899">
    <property type="entry name" value="CAMK FAMILY PROTEIN KINASE"/>
    <property type="match status" value="1"/>
</dbReference>
<evidence type="ECO:0000256" key="6">
    <source>
        <dbReference type="ARBA" id="ARBA00022840"/>
    </source>
</evidence>
<evidence type="ECO:0000313" key="12">
    <source>
        <dbReference type="Proteomes" id="UP000324800"/>
    </source>
</evidence>
<evidence type="ECO:0000256" key="5">
    <source>
        <dbReference type="ARBA" id="ARBA00022777"/>
    </source>
</evidence>
<keyword evidence="6 9" id="KW-0067">ATP-binding</keyword>
<proteinExistence type="predicted"/>
<dbReference type="InterPro" id="IPR000719">
    <property type="entry name" value="Prot_kinase_dom"/>
</dbReference>
<dbReference type="PANTHER" id="PTHR44899:SF7">
    <property type="entry name" value="NIMA-RELATED KINASE"/>
    <property type="match status" value="1"/>
</dbReference>
<dbReference type="Gene3D" id="1.10.510.10">
    <property type="entry name" value="Transferase(Phosphotransferase) domain 1"/>
    <property type="match status" value="1"/>
</dbReference>
<dbReference type="InterPro" id="IPR051131">
    <property type="entry name" value="NEK_Ser/Thr_kinase_NIMA"/>
</dbReference>
<dbReference type="GO" id="GO:0005524">
    <property type="term" value="F:ATP binding"/>
    <property type="evidence" value="ECO:0007669"/>
    <property type="project" value="UniProtKB-UniRule"/>
</dbReference>
<dbReference type="Proteomes" id="UP000324800">
    <property type="component" value="Unassembled WGS sequence"/>
</dbReference>
<comment type="catalytic activity">
    <reaction evidence="7">
        <text>L-threonyl-[protein] + ATP = O-phospho-L-threonyl-[protein] + ADP + H(+)</text>
        <dbReference type="Rhea" id="RHEA:46608"/>
        <dbReference type="Rhea" id="RHEA-COMP:11060"/>
        <dbReference type="Rhea" id="RHEA-COMP:11605"/>
        <dbReference type="ChEBI" id="CHEBI:15378"/>
        <dbReference type="ChEBI" id="CHEBI:30013"/>
        <dbReference type="ChEBI" id="CHEBI:30616"/>
        <dbReference type="ChEBI" id="CHEBI:61977"/>
        <dbReference type="ChEBI" id="CHEBI:456216"/>
        <dbReference type="EC" id="2.7.11.1"/>
    </reaction>
</comment>